<feature type="transmembrane region" description="Helical" evidence="1">
    <location>
        <begin position="225"/>
        <end position="247"/>
    </location>
</feature>
<keyword evidence="3" id="KW-1185">Reference proteome</keyword>
<dbReference type="InterPro" id="IPR002994">
    <property type="entry name" value="Surf1/Shy1"/>
</dbReference>
<evidence type="ECO:0000313" key="2">
    <source>
        <dbReference type="EMBL" id="TLX21156.1"/>
    </source>
</evidence>
<evidence type="ECO:0000256" key="1">
    <source>
        <dbReference type="RuleBase" id="RU363076"/>
    </source>
</evidence>
<comment type="subcellular location">
    <subcellularLocation>
        <location evidence="1">Cell membrane</location>
        <topology evidence="1">Multi-pass membrane protein</topology>
    </subcellularLocation>
</comment>
<dbReference type="Proteomes" id="UP000308508">
    <property type="component" value="Unassembled WGS sequence"/>
</dbReference>
<comment type="caution">
    <text evidence="2">The sequence shown here is derived from an EMBL/GenBank/DDBJ whole genome shotgun (WGS) entry which is preliminary data.</text>
</comment>
<dbReference type="CDD" id="cd06662">
    <property type="entry name" value="SURF1"/>
    <property type="match status" value="1"/>
</dbReference>
<proteinExistence type="inferred from homology"/>
<accession>A0A5R9PD62</accession>
<keyword evidence="1" id="KW-0472">Membrane</keyword>
<keyword evidence="1" id="KW-1133">Transmembrane helix</keyword>
<sequence length="254" mass="27134">MAVNIGARRVLGWWLLALLVAAGFAQLGRWQLGRMHEKQAMLAAASAALDHAHPQPLLLASDPARAQGYDWAAGRGTLLAATVWLDGQQREGRVGVRQYCLLLPDDGAQALLVDAGWWPLAGSRELPQAGCPAGIGQGVRGLLAPPPTPGLAHGDALAKQDGDRWLASRMELAALAQALELRVAIAPRVLRLAPQREPGDTGVMAAPGERDLDILPNTMLPERHLGYAVQWFGLALTVLVVAATLTFRMKKKAK</sequence>
<keyword evidence="1" id="KW-1003">Cell membrane</keyword>
<protein>
    <recommendedName>
        <fullName evidence="1">SURF1-like protein</fullName>
    </recommendedName>
</protein>
<reference evidence="2 3" key="1">
    <citation type="submission" date="2019-04" db="EMBL/GenBank/DDBJ databases">
        <authorList>
            <person name="Grouzdev D.S."/>
            <person name="Nazina T.N."/>
        </authorList>
    </citation>
    <scope>NUCLEOTIDE SEQUENCE [LARGE SCALE GENOMIC DNA]</scope>
    <source>
        <strain evidence="2 3">SHC 3-19</strain>
    </source>
</reference>
<dbReference type="EMBL" id="SROY01000005">
    <property type="protein sequence ID" value="TLX21156.1"/>
    <property type="molecule type" value="Genomic_DNA"/>
</dbReference>
<name>A0A5R9PD62_9GAMM</name>
<evidence type="ECO:0000313" key="3">
    <source>
        <dbReference type="Proteomes" id="UP000308508"/>
    </source>
</evidence>
<keyword evidence="1" id="KW-0812">Transmembrane</keyword>
<dbReference type="AlphaFoldDB" id="A0A5R9PD62"/>
<comment type="caution">
    <text evidence="1">Lacks conserved residue(s) required for the propagation of feature annotation.</text>
</comment>
<comment type="similarity">
    <text evidence="1">Belongs to the SURF1 family.</text>
</comment>
<dbReference type="RefSeq" id="WP_138349429.1">
    <property type="nucleotide sequence ID" value="NZ_SROY01000005.1"/>
</dbReference>
<dbReference type="STRING" id="1123377.GCA_000423885_00405"/>
<dbReference type="GO" id="GO:0005886">
    <property type="term" value="C:plasma membrane"/>
    <property type="evidence" value="ECO:0007669"/>
    <property type="project" value="UniProtKB-SubCell"/>
</dbReference>
<organism evidence="2 3">
    <name type="scientific">Thermomonas fusca</name>
    <dbReference type="NCBI Taxonomy" id="215690"/>
    <lineage>
        <taxon>Bacteria</taxon>
        <taxon>Pseudomonadati</taxon>
        <taxon>Pseudomonadota</taxon>
        <taxon>Gammaproteobacteria</taxon>
        <taxon>Lysobacterales</taxon>
        <taxon>Lysobacteraceae</taxon>
        <taxon>Thermomonas</taxon>
    </lineage>
</organism>
<dbReference type="PROSITE" id="PS50895">
    <property type="entry name" value="SURF1"/>
    <property type="match status" value="1"/>
</dbReference>
<gene>
    <name evidence="2" type="ORF">E5S66_11625</name>
</gene>
<dbReference type="Pfam" id="PF02104">
    <property type="entry name" value="SURF1"/>
    <property type="match status" value="1"/>
</dbReference>